<dbReference type="eggNOG" id="ENOG502S6DP">
    <property type="taxonomic scope" value="Eukaryota"/>
</dbReference>
<feature type="region of interest" description="Disordered" evidence="1">
    <location>
        <begin position="240"/>
        <end position="272"/>
    </location>
</feature>
<organism evidence="2 3">
    <name type="scientific">Chelonia mydas</name>
    <name type="common">Green sea-turtle</name>
    <name type="synonym">Chelonia agassizi</name>
    <dbReference type="NCBI Taxonomy" id="8469"/>
    <lineage>
        <taxon>Eukaryota</taxon>
        <taxon>Metazoa</taxon>
        <taxon>Chordata</taxon>
        <taxon>Craniata</taxon>
        <taxon>Vertebrata</taxon>
        <taxon>Euteleostomi</taxon>
        <taxon>Archelosauria</taxon>
        <taxon>Testudinata</taxon>
        <taxon>Testudines</taxon>
        <taxon>Cryptodira</taxon>
        <taxon>Durocryptodira</taxon>
        <taxon>Americhelydia</taxon>
        <taxon>Chelonioidea</taxon>
        <taxon>Cheloniidae</taxon>
        <taxon>Chelonia</taxon>
    </lineage>
</organism>
<dbReference type="STRING" id="8469.M7BQK1"/>
<keyword evidence="3" id="KW-1185">Reference proteome</keyword>
<dbReference type="Proteomes" id="UP000031443">
    <property type="component" value="Unassembled WGS sequence"/>
</dbReference>
<dbReference type="Pfam" id="PF17662">
    <property type="entry name" value="DUF5524"/>
    <property type="match status" value="1"/>
</dbReference>
<dbReference type="PANTHER" id="PTHR31097">
    <property type="entry name" value="SI:DKEY-276J7.1"/>
    <property type="match status" value="1"/>
</dbReference>
<dbReference type="InterPro" id="IPR040247">
    <property type="entry name" value="DUF5524"/>
</dbReference>
<name>M7BQK1_CHEMY</name>
<feature type="compositionally biased region" description="Polar residues" evidence="1">
    <location>
        <begin position="241"/>
        <end position="268"/>
    </location>
</feature>
<proteinExistence type="predicted"/>
<evidence type="ECO:0000313" key="3">
    <source>
        <dbReference type="Proteomes" id="UP000031443"/>
    </source>
</evidence>
<accession>M7BQK1</accession>
<dbReference type="AlphaFoldDB" id="M7BQK1"/>
<evidence type="ECO:0000313" key="2">
    <source>
        <dbReference type="EMBL" id="EMP34343.1"/>
    </source>
</evidence>
<sequence length="345" mass="40015">MNSKLIQSLLDCFSFIEWYYHVPLKRSEKSVNSEIPIPPPSQIPGLSNLGEHHNEITFGSRRKWIKDTDSEYVKLAKQGGRPDLLKHFTPSTRKTSPVAYAAPDWYTHHSKPPTDDESKAHVSSMPDYMVHEEFKSDQLNGNYETKRGPFDFDIKSIWQRDAEDKENKEKKKVKLPAINPKYPNRIQPSIANKEFHGGNRLYFPPMPGQKNNEPVNFSKLISNGYRDDWIQQRNDWEKKIQQTSKNNEQPEGSETSQPELTPTDNNRPSLRESNGRQSFCAFFPCARHTAFSRRCSRAANYRHRTTTSAATLLSWCYESISQVLYITVIIHRFRCEEAMAARCRE</sequence>
<reference evidence="3" key="1">
    <citation type="journal article" date="2013" name="Nat. Genet.">
        <title>The draft genomes of soft-shell turtle and green sea turtle yield insights into the development and evolution of the turtle-specific body plan.</title>
        <authorList>
            <person name="Wang Z."/>
            <person name="Pascual-Anaya J."/>
            <person name="Zadissa A."/>
            <person name="Li W."/>
            <person name="Niimura Y."/>
            <person name="Huang Z."/>
            <person name="Li C."/>
            <person name="White S."/>
            <person name="Xiong Z."/>
            <person name="Fang D."/>
            <person name="Wang B."/>
            <person name="Ming Y."/>
            <person name="Chen Y."/>
            <person name="Zheng Y."/>
            <person name="Kuraku S."/>
            <person name="Pignatelli M."/>
            <person name="Herrero J."/>
            <person name="Beal K."/>
            <person name="Nozawa M."/>
            <person name="Li Q."/>
            <person name="Wang J."/>
            <person name="Zhang H."/>
            <person name="Yu L."/>
            <person name="Shigenobu S."/>
            <person name="Wang J."/>
            <person name="Liu J."/>
            <person name="Flicek P."/>
            <person name="Searle S."/>
            <person name="Wang J."/>
            <person name="Kuratani S."/>
            <person name="Yin Y."/>
            <person name="Aken B."/>
            <person name="Zhang G."/>
            <person name="Irie N."/>
        </authorList>
    </citation>
    <scope>NUCLEOTIDE SEQUENCE [LARGE SCALE GENOMIC DNA]</scope>
</reference>
<gene>
    <name evidence="2" type="ORF">UY3_08512</name>
</gene>
<dbReference type="PANTHER" id="PTHR31097:SF2">
    <property type="entry name" value="CHROMOSOME 7 OPEN READING FRAME 57"/>
    <property type="match status" value="1"/>
</dbReference>
<evidence type="ECO:0000256" key="1">
    <source>
        <dbReference type="SAM" id="MobiDB-lite"/>
    </source>
</evidence>
<dbReference type="EMBL" id="KB532689">
    <property type="protein sequence ID" value="EMP34343.1"/>
    <property type="molecule type" value="Genomic_DNA"/>
</dbReference>
<protein>
    <submittedName>
        <fullName evidence="2">Uncharacterized protein</fullName>
    </submittedName>
</protein>